<evidence type="ECO:0000313" key="7">
    <source>
        <dbReference type="EMBL" id="RBA12693.1"/>
    </source>
</evidence>
<evidence type="ECO:0000256" key="1">
    <source>
        <dbReference type="ARBA" id="ARBA00004141"/>
    </source>
</evidence>
<evidence type="ECO:0000313" key="8">
    <source>
        <dbReference type="Proteomes" id="UP000251714"/>
    </source>
</evidence>
<evidence type="ECO:0000256" key="5">
    <source>
        <dbReference type="ARBA" id="ARBA00023136"/>
    </source>
</evidence>
<dbReference type="PIRSF" id="PIRSF006060">
    <property type="entry name" value="AA_transporter"/>
    <property type="match status" value="1"/>
</dbReference>
<feature type="transmembrane region" description="Helical" evidence="6">
    <location>
        <begin position="178"/>
        <end position="195"/>
    </location>
</feature>
<dbReference type="Pfam" id="PF13520">
    <property type="entry name" value="AA_permease_2"/>
    <property type="match status" value="1"/>
</dbReference>
<evidence type="ECO:0000256" key="6">
    <source>
        <dbReference type="SAM" id="Phobius"/>
    </source>
</evidence>
<keyword evidence="5 6" id="KW-0472">Membrane</keyword>
<accession>A0A365MVX6</accession>
<evidence type="ECO:0000256" key="3">
    <source>
        <dbReference type="ARBA" id="ARBA00022692"/>
    </source>
</evidence>
<feature type="transmembrane region" description="Helical" evidence="6">
    <location>
        <begin position="448"/>
        <end position="472"/>
    </location>
</feature>
<dbReference type="EMBL" id="PKMI01000039">
    <property type="protein sequence ID" value="RBA12693.1"/>
    <property type="molecule type" value="Genomic_DNA"/>
</dbReference>
<proteinExistence type="predicted"/>
<reference evidence="7 8" key="1">
    <citation type="submission" date="2017-12" db="EMBL/GenBank/DDBJ databases">
        <title>Genome sequence of the mycotoxigenic crop pathogen Fusarium proliferatum, strain ITEM 2341 from Date Palm.</title>
        <authorList>
            <person name="Almiman B.F."/>
            <person name="Shittu T.A."/>
            <person name="Muthumeenakshi S."/>
            <person name="Baroncelli R."/>
            <person name="Sreenivasaprasada S."/>
        </authorList>
    </citation>
    <scope>NUCLEOTIDE SEQUENCE [LARGE SCALE GENOMIC DNA]</scope>
    <source>
        <strain evidence="7 8">ITEM 2341</strain>
    </source>
</reference>
<dbReference type="Proteomes" id="UP000251714">
    <property type="component" value="Unassembled WGS sequence"/>
</dbReference>
<feature type="transmembrane region" description="Helical" evidence="6">
    <location>
        <begin position="339"/>
        <end position="358"/>
    </location>
</feature>
<comment type="subcellular location">
    <subcellularLocation>
        <location evidence="1">Membrane</location>
        <topology evidence="1">Multi-pass membrane protein</topology>
    </subcellularLocation>
</comment>
<dbReference type="GO" id="GO:0022857">
    <property type="term" value="F:transmembrane transporter activity"/>
    <property type="evidence" value="ECO:0007669"/>
    <property type="project" value="InterPro"/>
</dbReference>
<feature type="transmembrane region" description="Helical" evidence="6">
    <location>
        <begin position="207"/>
        <end position="227"/>
    </location>
</feature>
<feature type="transmembrane region" description="Helical" evidence="6">
    <location>
        <begin position="484"/>
        <end position="503"/>
    </location>
</feature>
<dbReference type="GO" id="GO:0016020">
    <property type="term" value="C:membrane"/>
    <property type="evidence" value="ECO:0007669"/>
    <property type="project" value="UniProtKB-SubCell"/>
</dbReference>
<evidence type="ECO:0008006" key="9">
    <source>
        <dbReference type="Google" id="ProtNLM"/>
    </source>
</evidence>
<dbReference type="AlphaFoldDB" id="A0A365MVX6"/>
<protein>
    <recommendedName>
        <fullName evidence="9">Choline transport protein</fullName>
    </recommendedName>
</protein>
<feature type="transmembrane region" description="Helical" evidence="6">
    <location>
        <begin position="134"/>
        <end position="158"/>
    </location>
</feature>
<feature type="transmembrane region" description="Helical" evidence="6">
    <location>
        <begin position="88"/>
        <end position="113"/>
    </location>
</feature>
<dbReference type="Gene3D" id="1.20.1740.10">
    <property type="entry name" value="Amino acid/polyamine transporter I"/>
    <property type="match status" value="1"/>
</dbReference>
<feature type="transmembrane region" description="Helical" evidence="6">
    <location>
        <begin position="53"/>
        <end position="76"/>
    </location>
</feature>
<keyword evidence="2" id="KW-0813">Transport</keyword>
<dbReference type="PANTHER" id="PTHR45649">
    <property type="entry name" value="AMINO-ACID PERMEASE BAT1"/>
    <property type="match status" value="1"/>
</dbReference>
<dbReference type="PROSITE" id="PS51257">
    <property type="entry name" value="PROKAR_LIPOPROTEIN"/>
    <property type="match status" value="1"/>
</dbReference>
<feature type="transmembrane region" description="Helical" evidence="6">
    <location>
        <begin position="413"/>
        <end position="436"/>
    </location>
</feature>
<organism evidence="7 8">
    <name type="scientific">Gibberella intermedia</name>
    <name type="common">Bulb rot disease fungus</name>
    <name type="synonym">Fusarium proliferatum</name>
    <dbReference type="NCBI Taxonomy" id="948311"/>
    <lineage>
        <taxon>Eukaryota</taxon>
        <taxon>Fungi</taxon>
        <taxon>Dikarya</taxon>
        <taxon>Ascomycota</taxon>
        <taxon>Pezizomycotina</taxon>
        <taxon>Sordariomycetes</taxon>
        <taxon>Hypocreomycetidae</taxon>
        <taxon>Hypocreales</taxon>
        <taxon>Nectriaceae</taxon>
        <taxon>Fusarium</taxon>
        <taxon>Fusarium fujikuroi species complex</taxon>
    </lineage>
</organism>
<comment type="caution">
    <text evidence="7">The sequence shown here is derived from an EMBL/GenBank/DDBJ whole genome shotgun (WGS) entry which is preliminary data.</text>
</comment>
<dbReference type="PANTHER" id="PTHR45649:SF11">
    <property type="entry name" value="TRANSPORTER, PUTATIVE (EUROFUNG)-RELATED"/>
    <property type="match status" value="1"/>
</dbReference>
<dbReference type="InterPro" id="IPR002293">
    <property type="entry name" value="AA/rel_permease1"/>
</dbReference>
<feature type="transmembrane region" description="Helical" evidence="6">
    <location>
        <begin position="286"/>
        <end position="310"/>
    </location>
</feature>
<keyword evidence="4 6" id="KW-1133">Transmembrane helix</keyword>
<name>A0A365MVX6_GIBIN</name>
<gene>
    <name evidence="7" type="ORF">FPRO05_04143</name>
</gene>
<keyword evidence="3 6" id="KW-0812">Transmembrane</keyword>
<evidence type="ECO:0000256" key="2">
    <source>
        <dbReference type="ARBA" id="ARBA00022448"/>
    </source>
</evidence>
<sequence length="519" mass="56405">MDREVTVSAMKGVSHHKMVPSQQSGIASVISCEPLPDHKPQIEHAETHLRKRFTLVSTIAFGFTTMNSWVAFASGLAVPLSCGAGPTLIYGLLIGGIVMTIIAAGYAELASAFPSAGGQYHIVYMTFPATTRRFAAFFTGWMSILYTMGATASCSFFVAQSILSLVSLWNETYVAQSWHVYLVHICLCSIAFLAASRFPAAIGSIGVSVFWLSIIGFIASLATLLAVQEVKQPSNFVFTEFTNVSGWTGGWAAMIGLASCLWAYCGIDAPSHLSEEVDNPSRNIPIAIGATMILGIITVIAWNIGLMYVIKDVQGLIASGAPIMEVYNQALGSKTATTIWAIYYILIFYHIILNLFVFSSRILWSFARDGGVPYSAYVSRLRWSNPARATAIMLCLQIIIGILYIASKTAYSSFINLTLFALNITVVLPQTVLLFTGRDSLPKRALSLGRYGYVVNALATIFMLFFSVVFAFPVTRPVTGSSMNYLVVIFAVSLIFIVSSWLLGLSRRFTGPSEGTSHI</sequence>
<evidence type="ECO:0000256" key="4">
    <source>
        <dbReference type="ARBA" id="ARBA00022989"/>
    </source>
</evidence>
<feature type="transmembrane region" description="Helical" evidence="6">
    <location>
        <begin position="389"/>
        <end position="407"/>
    </location>
</feature>
<feature type="transmembrane region" description="Helical" evidence="6">
    <location>
        <begin position="247"/>
        <end position="265"/>
    </location>
</feature>